<gene>
    <name evidence="2" type="ORF">L9F63_017449</name>
</gene>
<feature type="non-terminal residue" evidence="2">
    <location>
        <position position="1"/>
    </location>
</feature>
<comment type="caution">
    <text evidence="2">The sequence shown here is derived from an EMBL/GenBank/DDBJ whole genome shotgun (WGS) entry which is preliminary data.</text>
</comment>
<organism evidence="2 3">
    <name type="scientific">Diploptera punctata</name>
    <name type="common">Pacific beetle cockroach</name>
    <dbReference type="NCBI Taxonomy" id="6984"/>
    <lineage>
        <taxon>Eukaryota</taxon>
        <taxon>Metazoa</taxon>
        <taxon>Ecdysozoa</taxon>
        <taxon>Arthropoda</taxon>
        <taxon>Hexapoda</taxon>
        <taxon>Insecta</taxon>
        <taxon>Pterygota</taxon>
        <taxon>Neoptera</taxon>
        <taxon>Polyneoptera</taxon>
        <taxon>Dictyoptera</taxon>
        <taxon>Blattodea</taxon>
        <taxon>Blaberoidea</taxon>
        <taxon>Blaberidae</taxon>
        <taxon>Diplopterinae</taxon>
        <taxon>Diploptera</taxon>
    </lineage>
</organism>
<feature type="signal peptide" evidence="1">
    <location>
        <begin position="1"/>
        <end position="23"/>
    </location>
</feature>
<keyword evidence="3" id="KW-1185">Reference proteome</keyword>
<feature type="non-terminal residue" evidence="2">
    <location>
        <position position="98"/>
    </location>
</feature>
<reference evidence="2" key="2">
    <citation type="submission" date="2023-05" db="EMBL/GenBank/DDBJ databases">
        <authorList>
            <person name="Fouks B."/>
        </authorList>
    </citation>
    <scope>NUCLEOTIDE SEQUENCE</scope>
    <source>
        <strain evidence="2">Stay&amp;Tobe</strain>
        <tissue evidence="2">Testes</tissue>
    </source>
</reference>
<evidence type="ECO:0000256" key="1">
    <source>
        <dbReference type="SAM" id="SignalP"/>
    </source>
</evidence>
<sequence>NLSHVKWLILSLLLRVMLLRNNATIVSKQRGNKKTDRRRKPPYALIDGSSPELCPKTQSPSVMHQFRAPFIQECQESWDFSPVNWATLRMVLFIVPCC</sequence>
<dbReference type="EMBL" id="JASPKZ010004949">
    <property type="protein sequence ID" value="KAJ9589344.1"/>
    <property type="molecule type" value="Genomic_DNA"/>
</dbReference>
<evidence type="ECO:0000313" key="2">
    <source>
        <dbReference type="EMBL" id="KAJ9589344.1"/>
    </source>
</evidence>
<evidence type="ECO:0000313" key="3">
    <source>
        <dbReference type="Proteomes" id="UP001233999"/>
    </source>
</evidence>
<keyword evidence="1" id="KW-0732">Signal</keyword>
<proteinExistence type="predicted"/>
<protein>
    <submittedName>
        <fullName evidence="2">Uncharacterized protein</fullName>
    </submittedName>
</protein>
<name>A0AAD7ZYY0_DIPPU</name>
<accession>A0AAD7ZYY0</accession>
<dbReference type="AlphaFoldDB" id="A0AAD7ZYY0"/>
<reference evidence="2" key="1">
    <citation type="journal article" date="2023" name="IScience">
        <title>Live-bearing cockroach genome reveals convergent evolutionary mechanisms linked to viviparity in insects and beyond.</title>
        <authorList>
            <person name="Fouks B."/>
            <person name="Harrison M.C."/>
            <person name="Mikhailova A.A."/>
            <person name="Marchal E."/>
            <person name="English S."/>
            <person name="Carruthers M."/>
            <person name="Jennings E.C."/>
            <person name="Chiamaka E.L."/>
            <person name="Frigard R.A."/>
            <person name="Pippel M."/>
            <person name="Attardo G.M."/>
            <person name="Benoit J.B."/>
            <person name="Bornberg-Bauer E."/>
            <person name="Tobe S.S."/>
        </authorList>
    </citation>
    <scope>NUCLEOTIDE SEQUENCE</scope>
    <source>
        <strain evidence="2">Stay&amp;Tobe</strain>
    </source>
</reference>
<feature type="chain" id="PRO_5042180951" evidence="1">
    <location>
        <begin position="24"/>
        <end position="98"/>
    </location>
</feature>
<dbReference type="Proteomes" id="UP001233999">
    <property type="component" value="Unassembled WGS sequence"/>
</dbReference>